<dbReference type="InterPro" id="IPR014001">
    <property type="entry name" value="Helicase_ATP-bd"/>
</dbReference>
<feature type="domain" description="DEAD-box RNA helicase Q" evidence="8">
    <location>
        <begin position="21"/>
        <end position="49"/>
    </location>
</feature>
<feature type="domain" description="Helicase C-terminal" evidence="7">
    <location>
        <begin position="328"/>
        <end position="490"/>
    </location>
</feature>
<dbReference type="SMART" id="SM00490">
    <property type="entry name" value="HELICc"/>
    <property type="match status" value="1"/>
</dbReference>
<evidence type="ECO:0000256" key="5">
    <source>
        <dbReference type="PROSITE-ProRule" id="PRU00552"/>
    </source>
</evidence>
<dbReference type="Gene3D" id="3.40.50.300">
    <property type="entry name" value="P-loop containing nucleotide triphosphate hydrolases"/>
    <property type="match status" value="2"/>
</dbReference>
<organism evidence="9 10">
    <name type="scientific">Chlamydomonas eustigma</name>
    <dbReference type="NCBI Taxonomy" id="1157962"/>
    <lineage>
        <taxon>Eukaryota</taxon>
        <taxon>Viridiplantae</taxon>
        <taxon>Chlorophyta</taxon>
        <taxon>core chlorophytes</taxon>
        <taxon>Chlorophyceae</taxon>
        <taxon>CS clade</taxon>
        <taxon>Chlamydomonadales</taxon>
        <taxon>Chlamydomonadaceae</taxon>
        <taxon>Chlamydomonas</taxon>
    </lineage>
</organism>
<dbReference type="AlphaFoldDB" id="A0A250WX82"/>
<keyword evidence="2" id="KW-0378">Hydrolase</keyword>
<dbReference type="EMBL" id="BEGY01000012">
    <property type="protein sequence ID" value="GAX75453.1"/>
    <property type="molecule type" value="Genomic_DNA"/>
</dbReference>
<dbReference type="Pfam" id="PF00270">
    <property type="entry name" value="DEAD"/>
    <property type="match status" value="1"/>
</dbReference>
<reference evidence="9 10" key="1">
    <citation type="submission" date="2017-08" db="EMBL/GenBank/DDBJ databases">
        <title>Acidophilic green algal genome provides insights into adaptation to an acidic environment.</title>
        <authorList>
            <person name="Hirooka S."/>
            <person name="Hirose Y."/>
            <person name="Kanesaki Y."/>
            <person name="Higuchi S."/>
            <person name="Fujiwara T."/>
            <person name="Onuma R."/>
            <person name="Era A."/>
            <person name="Ohbayashi R."/>
            <person name="Uzuka A."/>
            <person name="Nozaki H."/>
            <person name="Yoshikawa H."/>
            <person name="Miyagishima S.Y."/>
        </authorList>
    </citation>
    <scope>NUCLEOTIDE SEQUENCE [LARGE SCALE GENOMIC DNA]</scope>
    <source>
        <strain evidence="9 10">NIES-2499</strain>
    </source>
</reference>
<dbReference type="GO" id="GO:0003724">
    <property type="term" value="F:RNA helicase activity"/>
    <property type="evidence" value="ECO:0007669"/>
    <property type="project" value="InterPro"/>
</dbReference>
<keyword evidence="10" id="KW-1185">Reference proteome</keyword>
<dbReference type="PROSITE" id="PS51195">
    <property type="entry name" value="Q_MOTIF"/>
    <property type="match status" value="1"/>
</dbReference>
<dbReference type="STRING" id="1157962.A0A250WX82"/>
<comment type="caution">
    <text evidence="9">The sequence shown here is derived from an EMBL/GenBank/DDBJ whole genome shotgun (WGS) entry which is preliminary data.</text>
</comment>
<proteinExistence type="predicted"/>
<dbReference type="Pfam" id="PF00271">
    <property type="entry name" value="Helicase_C"/>
    <property type="match status" value="1"/>
</dbReference>
<protein>
    <recommendedName>
        <fullName evidence="11">DEAD-box RNA helicase</fullName>
    </recommendedName>
</protein>
<dbReference type="InterPro" id="IPR027417">
    <property type="entry name" value="P-loop_NTPase"/>
</dbReference>
<dbReference type="GO" id="GO:0003676">
    <property type="term" value="F:nucleic acid binding"/>
    <property type="evidence" value="ECO:0007669"/>
    <property type="project" value="InterPro"/>
</dbReference>
<evidence type="ECO:0000256" key="3">
    <source>
        <dbReference type="ARBA" id="ARBA00022806"/>
    </source>
</evidence>
<feature type="domain" description="Helicase ATP-binding" evidence="6">
    <location>
        <begin position="52"/>
        <end position="301"/>
    </location>
</feature>
<evidence type="ECO:0008006" key="11">
    <source>
        <dbReference type="Google" id="ProtNLM"/>
    </source>
</evidence>
<keyword evidence="3" id="KW-0347">Helicase</keyword>
<dbReference type="InterPro" id="IPR001650">
    <property type="entry name" value="Helicase_C-like"/>
</dbReference>
<evidence type="ECO:0000259" key="6">
    <source>
        <dbReference type="PROSITE" id="PS51192"/>
    </source>
</evidence>
<dbReference type="CDD" id="cd18787">
    <property type="entry name" value="SF2_C_DEAD"/>
    <property type="match status" value="1"/>
</dbReference>
<name>A0A250WX82_9CHLO</name>
<dbReference type="InterPro" id="IPR050079">
    <property type="entry name" value="DEAD_box_RNA_helicase"/>
</dbReference>
<dbReference type="GO" id="GO:0005524">
    <property type="term" value="F:ATP binding"/>
    <property type="evidence" value="ECO:0007669"/>
    <property type="project" value="UniProtKB-KW"/>
</dbReference>
<keyword evidence="4" id="KW-0067">ATP-binding</keyword>
<evidence type="ECO:0000313" key="9">
    <source>
        <dbReference type="EMBL" id="GAX75453.1"/>
    </source>
</evidence>
<dbReference type="SUPFAM" id="SSF52540">
    <property type="entry name" value="P-loop containing nucleoside triphosphate hydrolases"/>
    <property type="match status" value="1"/>
</dbReference>
<accession>A0A250WX82</accession>
<dbReference type="InterPro" id="IPR014014">
    <property type="entry name" value="RNA_helicase_DEAD_Q_motif"/>
</dbReference>
<gene>
    <name evidence="9" type="ORF">CEUSTIGMA_g2896.t1</name>
</gene>
<dbReference type="InterPro" id="IPR011545">
    <property type="entry name" value="DEAD/DEAH_box_helicase_dom"/>
</dbReference>
<evidence type="ECO:0000259" key="8">
    <source>
        <dbReference type="PROSITE" id="PS51195"/>
    </source>
</evidence>
<dbReference type="GO" id="GO:0005829">
    <property type="term" value="C:cytosol"/>
    <property type="evidence" value="ECO:0007669"/>
    <property type="project" value="TreeGrafter"/>
</dbReference>
<dbReference type="Proteomes" id="UP000232323">
    <property type="component" value="Unassembled WGS sequence"/>
</dbReference>
<evidence type="ECO:0000256" key="4">
    <source>
        <dbReference type="ARBA" id="ARBA00022840"/>
    </source>
</evidence>
<dbReference type="PROSITE" id="PS51192">
    <property type="entry name" value="HELICASE_ATP_BIND_1"/>
    <property type="match status" value="1"/>
</dbReference>
<dbReference type="PROSITE" id="PS51194">
    <property type="entry name" value="HELICASE_CTER"/>
    <property type="match status" value="1"/>
</dbReference>
<dbReference type="SMART" id="SM00487">
    <property type="entry name" value="DEXDc"/>
    <property type="match status" value="1"/>
</dbReference>
<evidence type="ECO:0000259" key="7">
    <source>
        <dbReference type="PROSITE" id="PS51194"/>
    </source>
</evidence>
<dbReference type="GO" id="GO:0016787">
    <property type="term" value="F:hydrolase activity"/>
    <property type="evidence" value="ECO:0007669"/>
    <property type="project" value="UniProtKB-KW"/>
</dbReference>
<evidence type="ECO:0000256" key="1">
    <source>
        <dbReference type="ARBA" id="ARBA00022741"/>
    </source>
</evidence>
<dbReference type="OrthoDB" id="10256233at2759"/>
<sequence length="517" mass="57306">MRLPRLQPLKAAIGFYGETGVRFSDLGISEVVTDALQRKAFSRPSLVQESVIPSVAVGKSAVIAAETGSGKTLSYLAPIASLLLKQKERLQDDPRRHRFHAMVLCPNVTLCRQVLSMANALATPEGSPLLKASLINASNPPAQDSPDIIISTPAAMLSFIGEAGPSYGPLWTEEGLAARVRHMVLDEADMLMGGGFDKQTSRLLNIFRSDDRRRVEAKVFEELGINRQDLMRLPRPMQVACWKAGSRGLMEAGYRVPGGWQTHNPDTFGPYWKRQYLFVAATMPNITFSDAGSEIARMFPEAEWLSSEMLHHNKAAVSHSWFEVDNDSIKSTLLRVIKEDADYSSGCAKILVFAGETASADTFSDMLREAGIRHVVYHKNRESQERSEALEYMSDDTNGKPRVMVCTDSVSRGLDIQNVTHVIQAQFAPNAIDFIHRAGRTGRAGSQGKVTSLYQSHDLALVHVLKQYVEEGRPLEAAFSRARSFSRKLKRKGEFIPRGYNSKTEYDKDLSIATETL</sequence>
<evidence type="ECO:0000256" key="2">
    <source>
        <dbReference type="ARBA" id="ARBA00022801"/>
    </source>
</evidence>
<feature type="short sequence motif" description="Q motif" evidence="5">
    <location>
        <begin position="21"/>
        <end position="49"/>
    </location>
</feature>
<dbReference type="PANTHER" id="PTHR47959">
    <property type="entry name" value="ATP-DEPENDENT RNA HELICASE RHLE-RELATED"/>
    <property type="match status" value="1"/>
</dbReference>
<dbReference type="PANTHER" id="PTHR47959:SF1">
    <property type="entry name" value="ATP-DEPENDENT RNA HELICASE DBPA"/>
    <property type="match status" value="1"/>
</dbReference>
<evidence type="ECO:0000313" key="10">
    <source>
        <dbReference type="Proteomes" id="UP000232323"/>
    </source>
</evidence>
<keyword evidence="1" id="KW-0547">Nucleotide-binding</keyword>